<accession>A0A9X1NCX5</accession>
<dbReference type="EMBL" id="JAJOMB010000009">
    <property type="protein sequence ID" value="MCD5312902.1"/>
    <property type="molecule type" value="Genomic_DNA"/>
</dbReference>
<keyword evidence="2" id="KW-1185">Reference proteome</keyword>
<evidence type="ECO:0000313" key="2">
    <source>
        <dbReference type="Proteomes" id="UP001138997"/>
    </source>
</evidence>
<dbReference type="AlphaFoldDB" id="A0A9X1NCX5"/>
<gene>
    <name evidence="1" type="ORF">LR394_18505</name>
</gene>
<name>A0A9X1NCX5_9ACTN</name>
<organism evidence="1 2">
    <name type="scientific">Kineosporia babensis</name>
    <dbReference type="NCBI Taxonomy" id="499548"/>
    <lineage>
        <taxon>Bacteria</taxon>
        <taxon>Bacillati</taxon>
        <taxon>Actinomycetota</taxon>
        <taxon>Actinomycetes</taxon>
        <taxon>Kineosporiales</taxon>
        <taxon>Kineosporiaceae</taxon>
        <taxon>Kineosporia</taxon>
    </lineage>
</organism>
<protein>
    <submittedName>
        <fullName evidence="1">Uncharacterized protein</fullName>
    </submittedName>
</protein>
<dbReference type="RefSeq" id="WP_231443588.1">
    <property type="nucleotide sequence ID" value="NZ_JAJOMB010000009.1"/>
</dbReference>
<evidence type="ECO:0000313" key="1">
    <source>
        <dbReference type="EMBL" id="MCD5312902.1"/>
    </source>
</evidence>
<proteinExistence type="predicted"/>
<dbReference type="Proteomes" id="UP001138997">
    <property type="component" value="Unassembled WGS sequence"/>
</dbReference>
<comment type="caution">
    <text evidence="1">The sequence shown here is derived from an EMBL/GenBank/DDBJ whole genome shotgun (WGS) entry which is preliminary data.</text>
</comment>
<reference evidence="1" key="1">
    <citation type="submission" date="2021-11" db="EMBL/GenBank/DDBJ databases">
        <title>Streptomyces corallinus and Kineosporia corallina sp. nov., two new coral-derived marine actinobacteria.</title>
        <authorList>
            <person name="Buangrab K."/>
            <person name="Sutthacheep M."/>
            <person name="Yeemin T."/>
            <person name="Harunari E."/>
            <person name="Igarashi Y."/>
            <person name="Sripreechasak P."/>
            <person name="Kanchanasin P."/>
            <person name="Tanasupawat S."/>
            <person name="Phongsopitanun W."/>
        </authorList>
    </citation>
    <scope>NUCLEOTIDE SEQUENCE</scope>
    <source>
        <strain evidence="1">JCM 31032</strain>
    </source>
</reference>
<sequence length="381" mass="42459">MTAPAQSRLRPQPAPGAEPDWALESIRARGAVLLLWHESLGELTDRRGNDPESQALLRTLQFGARPPRHLSGPPSALLDRLRDALSRQIDLIVSYGQLDAAGVEFYRGLQRELDQLTRQPPDPIGLLLERVCDQVHAFYRDATGRPLGKDWPWISWQVLPTRQHPFEAADPYTAGACVVFEDEDAAVRIFVHSQHFGPEAYLSLPAILTHEVFAHVPARPREEHDPSVFTEGFLGWAARVFFEDSCQHVLAGAQALVRQHGRRLMDLQKFAGLVQTDGLSPARRTGHQYAEEVVSWWAQRNPDLAVGAIRLRLAALAARLNVHDGGLTMNDKDELVTALSPRRPAMADALQQYLEHPAGSLEPLLRAGGIHPDRTSPRRTR</sequence>